<sequence>MNVLAALVPTVVIAGAFIGLLVFAFRATDGRSNDDRE</sequence>
<dbReference type="InParanoid" id="A0A420XPQ4"/>
<dbReference type="AlphaFoldDB" id="A0A420XPQ4"/>
<gene>
    <name evidence="1" type="ORF">CLV35_1708</name>
</gene>
<dbReference type="EMBL" id="RBWV01000011">
    <property type="protein sequence ID" value="RKS75249.1"/>
    <property type="molecule type" value="Genomic_DNA"/>
</dbReference>
<proteinExistence type="predicted"/>
<accession>A0A420XPQ4</accession>
<keyword evidence="2" id="KW-1185">Reference proteome</keyword>
<name>A0A420XPQ4_9ACTN</name>
<comment type="caution">
    <text evidence="1">The sequence shown here is derived from an EMBL/GenBank/DDBJ whole genome shotgun (WGS) entry which is preliminary data.</text>
</comment>
<organism evidence="1 2">
    <name type="scientific">Motilibacter peucedani</name>
    <dbReference type="NCBI Taxonomy" id="598650"/>
    <lineage>
        <taxon>Bacteria</taxon>
        <taxon>Bacillati</taxon>
        <taxon>Actinomycetota</taxon>
        <taxon>Actinomycetes</taxon>
        <taxon>Motilibacterales</taxon>
        <taxon>Motilibacteraceae</taxon>
        <taxon>Motilibacter</taxon>
    </lineage>
</organism>
<reference evidence="1 2" key="1">
    <citation type="submission" date="2018-10" db="EMBL/GenBank/DDBJ databases">
        <title>Genomic Encyclopedia of Archaeal and Bacterial Type Strains, Phase II (KMG-II): from individual species to whole genera.</title>
        <authorList>
            <person name="Goeker M."/>
        </authorList>
    </citation>
    <scope>NUCLEOTIDE SEQUENCE [LARGE SCALE GENOMIC DNA]</scope>
    <source>
        <strain evidence="1 2">RP-AC37</strain>
    </source>
</reference>
<dbReference type="Proteomes" id="UP000281955">
    <property type="component" value="Unassembled WGS sequence"/>
</dbReference>
<evidence type="ECO:0000313" key="1">
    <source>
        <dbReference type="EMBL" id="RKS75249.1"/>
    </source>
</evidence>
<protein>
    <submittedName>
        <fullName evidence="1">Uncharacterized protein</fullName>
    </submittedName>
</protein>
<evidence type="ECO:0000313" key="2">
    <source>
        <dbReference type="Proteomes" id="UP000281955"/>
    </source>
</evidence>